<dbReference type="Pfam" id="PF01606">
    <property type="entry name" value="Arteri_env"/>
    <property type="match status" value="1"/>
</dbReference>
<organism evidence="1">
    <name type="scientific">Lactate dehydrogenase-elevating virus</name>
    <name type="common">LDV</name>
    <dbReference type="NCBI Taxonomy" id="11048"/>
    <lineage>
        <taxon>Viruses</taxon>
        <taxon>Riboviria</taxon>
        <taxon>Orthornavirae</taxon>
        <taxon>Pisuviricota</taxon>
        <taxon>Pisoniviricetes</taxon>
        <taxon>Nidovirales</taxon>
        <taxon>Arnidovirineae</taxon>
        <taxon>Arteriviridae</taxon>
        <taxon>Variarterivirinae</taxon>
        <taxon>Gammaarterivirus</taxon>
        <taxon>Gammaarterivirus lacdeh</taxon>
    </lineage>
</organism>
<dbReference type="EMBL" id="MF416405">
    <property type="protein sequence ID" value="AWB14669.1"/>
    <property type="molecule type" value="Genomic_RNA"/>
</dbReference>
<proteinExistence type="predicted"/>
<reference evidence="1" key="1">
    <citation type="submission" date="2017-06" db="EMBL/GenBank/DDBJ databases">
        <authorList>
            <person name="Kim H.J."/>
            <person name="Triplett B.A."/>
        </authorList>
    </citation>
    <scope>NUCLEOTIDE SEQUENCE</scope>
    <source>
        <strain evidence="1">NYC/Manhattan/Pool1</strain>
    </source>
</reference>
<dbReference type="InterPro" id="IPR002556">
    <property type="entry name" value="Arteri_GP3"/>
</dbReference>
<organismHost>
    <name type="scientific">Mus musculus domesticus</name>
    <name type="common">western European house mouse</name>
    <dbReference type="NCBI Taxonomy" id="10092"/>
</organismHost>
<reference evidence="1" key="2">
    <citation type="journal article" date="2018" name="MBio">
        <title>Viral Diversity of House Mice in New York City.</title>
        <authorList>
            <person name="Willams S.H."/>
            <person name="Che X."/>
            <person name="Garcia J.A."/>
            <person name="Klena J.D."/>
            <person name="Lee B."/>
            <person name="Muller D."/>
            <person name="Ulrich W."/>
            <person name="Corrigan R.M."/>
            <person name="Nichol S."/>
            <person name="Jain K."/>
            <person name="Lipkin W.I."/>
        </authorList>
    </citation>
    <scope>NUCLEOTIDE SEQUENCE</scope>
    <source>
        <strain evidence="1">NYC/Manhattan/Pool1</strain>
    </source>
</reference>
<protein>
    <submittedName>
        <fullName evidence="1">GP3</fullName>
    </submittedName>
</protein>
<evidence type="ECO:0000313" key="1">
    <source>
        <dbReference type="EMBL" id="AWB14669.1"/>
    </source>
</evidence>
<accession>A0A2S0SZ62</accession>
<name>A0A2S0SZ62_LDV</name>
<sequence>MAGINAIFCFFICCSSICLVGCNVTTPTKVCLWFPIHETGKTHLELALNFTLCKMCGVVENSYYSHPFCVTDDTCEESSSQYVEFDFPDDVQLLTSIYGTIAINALVFAIHQVPSMFGNVSAVFFSHNSLCYNSTPVEHNENVTTSLAIFDGDVEKWYVVEYIRPLFSSWLVLNVSYFLRRSTAGRATRRL</sequence>